<evidence type="ECO:0000259" key="9">
    <source>
        <dbReference type="Pfam" id="PF00535"/>
    </source>
</evidence>
<dbReference type="Pfam" id="PF04138">
    <property type="entry name" value="GtrA_DPMS_TM"/>
    <property type="match status" value="1"/>
</dbReference>
<comment type="similarity">
    <text evidence="2">Belongs to the glycosyltransferase 2 family.</text>
</comment>
<dbReference type="SUPFAM" id="SSF53448">
    <property type="entry name" value="Nucleotide-diphospho-sugar transferases"/>
    <property type="match status" value="1"/>
</dbReference>
<evidence type="ECO:0000256" key="6">
    <source>
        <dbReference type="ARBA" id="ARBA00022989"/>
    </source>
</evidence>
<evidence type="ECO:0000256" key="8">
    <source>
        <dbReference type="SAM" id="Phobius"/>
    </source>
</evidence>
<dbReference type="OrthoDB" id="9807795at2"/>
<dbReference type="Gene3D" id="3.90.550.10">
    <property type="entry name" value="Spore Coat Polysaccharide Biosynthesis Protein SpsA, Chain A"/>
    <property type="match status" value="1"/>
</dbReference>
<dbReference type="GO" id="GO:0009247">
    <property type="term" value="P:glycolipid biosynthetic process"/>
    <property type="evidence" value="ECO:0007669"/>
    <property type="project" value="TreeGrafter"/>
</dbReference>
<evidence type="ECO:0008006" key="13">
    <source>
        <dbReference type="Google" id="ProtNLM"/>
    </source>
</evidence>
<accession>A0A101CYP5</accession>
<feature type="domain" description="GtrA/DPMS transmembrane" evidence="10">
    <location>
        <begin position="252"/>
        <end position="370"/>
    </location>
</feature>
<keyword evidence="3" id="KW-0328">Glycosyltransferase</keyword>
<dbReference type="GO" id="GO:0000271">
    <property type="term" value="P:polysaccharide biosynthetic process"/>
    <property type="evidence" value="ECO:0007669"/>
    <property type="project" value="InterPro"/>
</dbReference>
<proteinExistence type="inferred from homology"/>
<gene>
    <name evidence="11" type="ORF">AVO45_01720</name>
</gene>
<keyword evidence="12" id="KW-1185">Reference proteome</keyword>
<keyword evidence="6 8" id="KW-1133">Transmembrane helix</keyword>
<dbReference type="GO" id="GO:0004582">
    <property type="term" value="F:dolichyl-phosphate beta-D-mannosyltransferase activity"/>
    <property type="evidence" value="ECO:0007669"/>
    <property type="project" value="InterPro"/>
</dbReference>
<comment type="subcellular location">
    <subcellularLocation>
        <location evidence="1">Membrane</location>
        <topology evidence="1">Multi-pass membrane protein</topology>
    </subcellularLocation>
</comment>
<name>A0A101CYP5_9RHOB</name>
<evidence type="ECO:0000256" key="3">
    <source>
        <dbReference type="ARBA" id="ARBA00022676"/>
    </source>
</evidence>
<protein>
    <recommendedName>
        <fullName evidence="13">Dolichol monophosphate mannose synthase</fullName>
    </recommendedName>
</protein>
<keyword evidence="5 8" id="KW-0812">Transmembrane</keyword>
<evidence type="ECO:0000256" key="5">
    <source>
        <dbReference type="ARBA" id="ARBA00022692"/>
    </source>
</evidence>
<dbReference type="InterPro" id="IPR001173">
    <property type="entry name" value="Glyco_trans_2-like"/>
</dbReference>
<evidence type="ECO:0000256" key="7">
    <source>
        <dbReference type="ARBA" id="ARBA00023136"/>
    </source>
</evidence>
<feature type="transmembrane region" description="Helical" evidence="8">
    <location>
        <begin position="247"/>
        <end position="270"/>
    </location>
</feature>
<dbReference type="AlphaFoldDB" id="A0A101CYP5"/>
<evidence type="ECO:0000256" key="2">
    <source>
        <dbReference type="ARBA" id="ARBA00006739"/>
    </source>
</evidence>
<feature type="transmembrane region" description="Helical" evidence="8">
    <location>
        <begin position="312"/>
        <end position="338"/>
    </location>
</feature>
<dbReference type="RefSeq" id="WP_068343902.1">
    <property type="nucleotide sequence ID" value="NZ_LQBQ01000001.1"/>
</dbReference>
<evidence type="ECO:0000256" key="4">
    <source>
        <dbReference type="ARBA" id="ARBA00022679"/>
    </source>
</evidence>
<dbReference type="PANTHER" id="PTHR43398:SF1">
    <property type="entry name" value="DOLICHOL-PHOSPHATE MANNOSYLTRANSFERASE SUBUNIT 1"/>
    <property type="match status" value="1"/>
</dbReference>
<keyword evidence="4" id="KW-0808">Transferase</keyword>
<dbReference type="GO" id="GO:0016020">
    <property type="term" value="C:membrane"/>
    <property type="evidence" value="ECO:0007669"/>
    <property type="project" value="UniProtKB-SubCell"/>
</dbReference>
<dbReference type="PANTHER" id="PTHR43398">
    <property type="entry name" value="DOLICHOL-PHOSPHATE MANNOSYLTRANSFERASE SUBUNIT 1"/>
    <property type="match status" value="1"/>
</dbReference>
<feature type="transmembrane region" description="Helical" evidence="8">
    <location>
        <begin position="276"/>
        <end position="300"/>
    </location>
</feature>
<dbReference type="Pfam" id="PF00535">
    <property type="entry name" value="Glycos_transf_2"/>
    <property type="match status" value="1"/>
</dbReference>
<organism evidence="11 12">
    <name type="scientific">Ruegeria marisrubri</name>
    <dbReference type="NCBI Taxonomy" id="1685379"/>
    <lineage>
        <taxon>Bacteria</taxon>
        <taxon>Pseudomonadati</taxon>
        <taxon>Pseudomonadota</taxon>
        <taxon>Alphaproteobacteria</taxon>
        <taxon>Rhodobacterales</taxon>
        <taxon>Roseobacteraceae</taxon>
        <taxon>Ruegeria</taxon>
    </lineage>
</organism>
<feature type="transmembrane region" description="Helical" evidence="8">
    <location>
        <begin position="350"/>
        <end position="371"/>
    </location>
</feature>
<evidence type="ECO:0000313" key="12">
    <source>
        <dbReference type="Proteomes" id="UP000053791"/>
    </source>
</evidence>
<evidence type="ECO:0000256" key="1">
    <source>
        <dbReference type="ARBA" id="ARBA00004141"/>
    </source>
</evidence>
<dbReference type="InterPro" id="IPR007267">
    <property type="entry name" value="GtrA_DPMS_TM"/>
</dbReference>
<dbReference type="InterPro" id="IPR029044">
    <property type="entry name" value="Nucleotide-diphossugar_trans"/>
</dbReference>
<evidence type="ECO:0000313" key="11">
    <source>
        <dbReference type="EMBL" id="KUJ85730.1"/>
    </source>
</evidence>
<feature type="domain" description="Glycosyltransferase 2-like" evidence="9">
    <location>
        <begin position="13"/>
        <end position="177"/>
    </location>
</feature>
<dbReference type="InterPro" id="IPR039528">
    <property type="entry name" value="DPM1-like"/>
</dbReference>
<reference evidence="11 12" key="1">
    <citation type="submission" date="2015-12" db="EMBL/GenBank/DDBJ databases">
        <authorList>
            <person name="Shamseldin A."/>
            <person name="Moawad H."/>
            <person name="Abd El-Rahim W.M."/>
            <person name="Sadowsky M.J."/>
        </authorList>
    </citation>
    <scope>NUCLEOTIDE SEQUENCE [LARGE SCALE GENOMIC DNA]</scope>
    <source>
        <strain evidence="11 12">ZGT118</strain>
    </source>
</reference>
<comment type="caution">
    <text evidence="11">The sequence shown here is derived from an EMBL/GenBank/DDBJ whole genome shotgun (WGS) entry which is preliminary data.</text>
</comment>
<dbReference type="STRING" id="1685379.AVO45_01720"/>
<evidence type="ECO:0000259" key="10">
    <source>
        <dbReference type="Pfam" id="PF04138"/>
    </source>
</evidence>
<dbReference type="EMBL" id="LQBQ01000001">
    <property type="protein sequence ID" value="KUJ85730.1"/>
    <property type="molecule type" value="Genomic_DNA"/>
</dbReference>
<dbReference type="CDD" id="cd06442">
    <property type="entry name" value="DPM1_like"/>
    <property type="match status" value="1"/>
</dbReference>
<keyword evidence="7 8" id="KW-0472">Membrane</keyword>
<sequence length="388" mass="43056">MPADPDPKPIELSVVIPTFNEVHNVAEIVKRLDSALSGISWEVIFVDDLSPDGTADAVRQLARSDQRVRLISRHNRRGLSSAVVEGGLAAASDVIAVMDGDLQHDESILPELYEKVVSGEAAIASASRFLDEDRPEGLASDQRVKISNTGIQLANRLFDLDMSDPLTGFFVMRREVLLRALPELSEIGFKVLLDIIAASRPRPKVVELPFRFRERLHGESKLDSGVLYEFLLFFIEKKISRYVPLPARFISFALINSIGILCHLAVFLFVERLFGATFAVAQLVATLAALTFNYTVNNAVTYNDRRLRGVDFYVGFVMFAVLCSVGIFANIGVATMLHHQYGELIDLAPAMAGALITVVWNYVATQAFVWGRVRYPDLVSRKSERVKS</sequence>
<dbReference type="Proteomes" id="UP000053791">
    <property type="component" value="Unassembled WGS sequence"/>
</dbReference>